<comment type="similarity">
    <text evidence="1 6">Belongs to the type-B carboxylesterase/lipase family.</text>
</comment>
<dbReference type="EMBL" id="JBJQND010000004">
    <property type="protein sequence ID" value="KAL3878503.1"/>
    <property type="molecule type" value="Genomic_DNA"/>
</dbReference>
<dbReference type="SUPFAM" id="SSF53474">
    <property type="entry name" value="alpha/beta-Hydrolases"/>
    <property type="match status" value="1"/>
</dbReference>
<dbReference type="InterPro" id="IPR002018">
    <property type="entry name" value="CarbesteraseB"/>
</dbReference>
<dbReference type="AlphaFoldDB" id="A0ABD3X0Z3"/>
<dbReference type="Proteomes" id="UP001634394">
    <property type="component" value="Unassembled WGS sequence"/>
</dbReference>
<dbReference type="PRINTS" id="PR00878">
    <property type="entry name" value="CHOLNESTRASE"/>
</dbReference>
<dbReference type="PROSITE" id="PS00122">
    <property type="entry name" value="CARBOXYLESTERASE_B_1"/>
    <property type="match status" value="1"/>
</dbReference>
<protein>
    <recommendedName>
        <fullName evidence="6">Carboxylic ester hydrolase</fullName>
        <ecNumber evidence="6">3.1.1.-</ecNumber>
    </recommendedName>
</protein>
<dbReference type="GO" id="GO:0052689">
    <property type="term" value="F:carboxylic ester hydrolase activity"/>
    <property type="evidence" value="ECO:0007669"/>
    <property type="project" value="UniProtKB-KW"/>
</dbReference>
<evidence type="ECO:0000256" key="6">
    <source>
        <dbReference type="RuleBase" id="RU361235"/>
    </source>
</evidence>
<reference evidence="8 9" key="1">
    <citation type="submission" date="2024-11" db="EMBL/GenBank/DDBJ databases">
        <title>Chromosome-level genome assembly of the freshwater bivalve Anodonta woodiana.</title>
        <authorList>
            <person name="Chen X."/>
        </authorList>
    </citation>
    <scope>NUCLEOTIDE SEQUENCE [LARGE SCALE GENOMIC DNA]</scope>
    <source>
        <strain evidence="8">MN2024</strain>
        <tissue evidence="8">Gills</tissue>
    </source>
</reference>
<evidence type="ECO:0000313" key="8">
    <source>
        <dbReference type="EMBL" id="KAL3878503.1"/>
    </source>
</evidence>
<dbReference type="EC" id="3.1.1.-" evidence="6"/>
<dbReference type="CDD" id="cd00312">
    <property type="entry name" value="Esterase_lipase"/>
    <property type="match status" value="1"/>
</dbReference>
<dbReference type="Pfam" id="PF00135">
    <property type="entry name" value="COesterase"/>
    <property type="match status" value="1"/>
</dbReference>
<dbReference type="InterPro" id="IPR019826">
    <property type="entry name" value="Carboxylesterase_B_AS"/>
</dbReference>
<dbReference type="FunFam" id="3.40.50.1820:FF:000029">
    <property type="entry name" value="Acetylcholinesterase"/>
    <property type="match status" value="1"/>
</dbReference>
<evidence type="ECO:0000259" key="7">
    <source>
        <dbReference type="Pfam" id="PF00135"/>
    </source>
</evidence>
<sequence length="613" mass="69415">MNTGWSDCSKASAGRKRPLERHSLNMASRPLKMLYPLFICYVVLTVDGAVVETLNGPVQGFTENVLNTPIDIYLSIPYAKPPLGSLRFRKPETVDNWKNVLSTTKRPNSCFQTIDNSWDRFQGVEMWNANTNISEDCLYISLWVPKTTGAKLATLIWIYGGSFVSGTTTLDIYDGKLLAAKNNVIVASIQYRLGPLGFLYLGSDDVPGNMGLWDQQMAIKWIYDNIELFGGDRKRITLFGESAGAASVSYHCLSKHSQQYFTNAILQSGSALSNWAFMPPDVAVRYAEDLGRKMNCKTSQRDSLIQCLKSVDAQSLTEKLWDVSGYFITYLFSPTVDGTFLESLPLDLLRTGMMKNCSILAGVTKDEGTYFLAYYVQDYFPPGKLWSPDVMSRDTFLHALEQVVPLHGSLMKDALVYEYERSRLASERGSYIDILDDAGGDRSFKCPTIDLARYYKTAFGTSQSVYMYSFEHRTSVVTWPEWMGVIHGYELDLVFGEPFRENTTYTVEEKILSDNIMKYWTNFAKYGDPSGSNLTTWPRYDLDEQNYMVLDTGNKLKVMQGLRHRECTFWREFIPKVVQSENLNNVTSNTMPIGSCHVLVVTLFASFWSNSLV</sequence>
<name>A0ABD3X0Z3_SINWO</name>
<dbReference type="InterPro" id="IPR019819">
    <property type="entry name" value="Carboxylesterase_B_CS"/>
</dbReference>
<evidence type="ECO:0000256" key="2">
    <source>
        <dbReference type="ARBA" id="ARBA00022487"/>
    </source>
</evidence>
<accession>A0ABD3X0Z3</accession>
<keyword evidence="4" id="KW-1015">Disulfide bond</keyword>
<evidence type="ECO:0000256" key="1">
    <source>
        <dbReference type="ARBA" id="ARBA00005964"/>
    </source>
</evidence>
<proteinExistence type="inferred from homology"/>
<evidence type="ECO:0000256" key="4">
    <source>
        <dbReference type="ARBA" id="ARBA00023157"/>
    </source>
</evidence>
<dbReference type="InterPro" id="IPR050654">
    <property type="entry name" value="AChE-related_enzymes"/>
</dbReference>
<dbReference type="Gene3D" id="3.40.50.1820">
    <property type="entry name" value="alpha/beta hydrolase"/>
    <property type="match status" value="1"/>
</dbReference>
<keyword evidence="9" id="KW-1185">Reference proteome</keyword>
<comment type="caution">
    <text evidence="8">The sequence shown here is derived from an EMBL/GenBank/DDBJ whole genome shotgun (WGS) entry which is preliminary data.</text>
</comment>
<dbReference type="InterPro" id="IPR000997">
    <property type="entry name" value="Cholinesterase"/>
</dbReference>
<keyword evidence="2" id="KW-0719">Serine esterase</keyword>
<dbReference type="PANTHER" id="PTHR43918:SF4">
    <property type="entry name" value="CARBOXYLIC ESTER HYDROLASE"/>
    <property type="match status" value="1"/>
</dbReference>
<dbReference type="InterPro" id="IPR029058">
    <property type="entry name" value="AB_hydrolase_fold"/>
</dbReference>
<evidence type="ECO:0000256" key="5">
    <source>
        <dbReference type="PIRSR" id="PIRSR600997-1"/>
    </source>
</evidence>
<organism evidence="8 9">
    <name type="scientific">Sinanodonta woodiana</name>
    <name type="common">Chinese pond mussel</name>
    <name type="synonym">Anodonta woodiana</name>
    <dbReference type="NCBI Taxonomy" id="1069815"/>
    <lineage>
        <taxon>Eukaryota</taxon>
        <taxon>Metazoa</taxon>
        <taxon>Spiralia</taxon>
        <taxon>Lophotrochozoa</taxon>
        <taxon>Mollusca</taxon>
        <taxon>Bivalvia</taxon>
        <taxon>Autobranchia</taxon>
        <taxon>Heteroconchia</taxon>
        <taxon>Palaeoheterodonta</taxon>
        <taxon>Unionida</taxon>
        <taxon>Unionoidea</taxon>
        <taxon>Unionidae</taxon>
        <taxon>Unioninae</taxon>
        <taxon>Sinanodonta</taxon>
    </lineage>
</organism>
<feature type="active site" description="Charge relay system" evidence="5">
    <location>
        <position position="487"/>
    </location>
</feature>
<dbReference type="PANTHER" id="PTHR43918">
    <property type="entry name" value="ACETYLCHOLINESTERASE"/>
    <property type="match status" value="1"/>
</dbReference>
<dbReference type="PROSITE" id="PS00941">
    <property type="entry name" value="CARBOXYLESTERASE_B_2"/>
    <property type="match status" value="1"/>
</dbReference>
<feature type="active site" description="Charge relay system" evidence="5">
    <location>
        <position position="367"/>
    </location>
</feature>
<gene>
    <name evidence="8" type="ORF">ACJMK2_030846</name>
</gene>
<evidence type="ECO:0000313" key="9">
    <source>
        <dbReference type="Proteomes" id="UP001634394"/>
    </source>
</evidence>
<keyword evidence="3 6" id="KW-0378">Hydrolase</keyword>
<feature type="active site" description="Acyl-ester intermediate" evidence="5">
    <location>
        <position position="242"/>
    </location>
</feature>
<evidence type="ECO:0000256" key="3">
    <source>
        <dbReference type="ARBA" id="ARBA00022801"/>
    </source>
</evidence>
<feature type="domain" description="Carboxylesterase type B" evidence="7">
    <location>
        <begin position="49"/>
        <end position="570"/>
    </location>
</feature>